<keyword evidence="4" id="KW-1185">Reference proteome</keyword>
<dbReference type="EMBL" id="AGNL01033797">
    <property type="protein sequence ID" value="EJK55546.1"/>
    <property type="molecule type" value="Genomic_DNA"/>
</dbReference>
<dbReference type="Proteomes" id="UP000266841">
    <property type="component" value="Unassembled WGS sequence"/>
</dbReference>
<evidence type="ECO:0000313" key="4">
    <source>
        <dbReference type="Proteomes" id="UP000266841"/>
    </source>
</evidence>
<dbReference type="InterPro" id="IPR046630">
    <property type="entry name" value="DUF6742"/>
</dbReference>
<gene>
    <name evidence="3" type="ORF">THAOC_24716</name>
</gene>
<protein>
    <recommendedName>
        <fullName evidence="2">DUF6742 domain-containing protein</fullName>
    </recommendedName>
</protein>
<dbReference type="AlphaFoldDB" id="K0S3J2"/>
<feature type="domain" description="DUF6742" evidence="2">
    <location>
        <begin position="61"/>
        <end position="103"/>
    </location>
</feature>
<organism evidence="3 4">
    <name type="scientific">Thalassiosira oceanica</name>
    <name type="common">Marine diatom</name>
    <dbReference type="NCBI Taxonomy" id="159749"/>
    <lineage>
        <taxon>Eukaryota</taxon>
        <taxon>Sar</taxon>
        <taxon>Stramenopiles</taxon>
        <taxon>Ochrophyta</taxon>
        <taxon>Bacillariophyta</taxon>
        <taxon>Coscinodiscophyceae</taxon>
        <taxon>Thalassiosirophycidae</taxon>
        <taxon>Thalassiosirales</taxon>
        <taxon>Thalassiosiraceae</taxon>
        <taxon>Thalassiosira</taxon>
    </lineage>
</organism>
<reference evidence="3 4" key="1">
    <citation type="journal article" date="2012" name="Genome Biol.">
        <title>Genome and low-iron response of an oceanic diatom adapted to chronic iron limitation.</title>
        <authorList>
            <person name="Lommer M."/>
            <person name="Specht M."/>
            <person name="Roy A.S."/>
            <person name="Kraemer L."/>
            <person name="Andreson R."/>
            <person name="Gutowska M.A."/>
            <person name="Wolf J."/>
            <person name="Bergner S.V."/>
            <person name="Schilhabel M.B."/>
            <person name="Klostermeier U.C."/>
            <person name="Beiko R.G."/>
            <person name="Rosenstiel P."/>
            <person name="Hippler M."/>
            <person name="Laroche J."/>
        </authorList>
    </citation>
    <scope>NUCLEOTIDE SEQUENCE [LARGE SCALE GENOMIC DNA]</scope>
    <source>
        <strain evidence="3 4">CCMP1005</strain>
    </source>
</reference>
<evidence type="ECO:0000256" key="1">
    <source>
        <dbReference type="SAM" id="MobiDB-lite"/>
    </source>
</evidence>
<name>K0S3J2_THAOC</name>
<feature type="region of interest" description="Disordered" evidence="1">
    <location>
        <begin position="1"/>
        <end position="127"/>
    </location>
</feature>
<feature type="compositionally biased region" description="Basic and acidic residues" evidence="1">
    <location>
        <begin position="90"/>
        <end position="99"/>
    </location>
</feature>
<evidence type="ECO:0000313" key="3">
    <source>
        <dbReference type="EMBL" id="EJK55546.1"/>
    </source>
</evidence>
<dbReference type="Pfam" id="PF20527">
    <property type="entry name" value="DUF6742"/>
    <property type="match status" value="1"/>
</dbReference>
<accession>K0S3J2</accession>
<feature type="compositionally biased region" description="Low complexity" evidence="1">
    <location>
        <begin position="58"/>
        <end position="68"/>
    </location>
</feature>
<evidence type="ECO:0000259" key="2">
    <source>
        <dbReference type="Pfam" id="PF20527"/>
    </source>
</evidence>
<sequence>MTRTSNSSPDDTRATREETEDCEELVSSTSEGRCLAEVNDGDGPMDDAEKYPPVDVEGGASTSSASAGLCLADDDDGPINIAEISATLEQQDRAEKAEAQRINSQTSSAAIPPPRRESSGSSFSPSLRESSASLVQISLAETNLAVSAQELTIPPTDGDGRDTSAQRALSMESAGVASVPSSIMAEAYTVPDTPVFTASIVEVMPW</sequence>
<comment type="caution">
    <text evidence="3">The sequence shown here is derived from an EMBL/GenBank/DDBJ whole genome shotgun (WGS) entry which is preliminary data.</text>
</comment>
<proteinExistence type="predicted"/>